<dbReference type="AlphaFoldDB" id="A0A8X6RE02"/>
<evidence type="ECO:0000313" key="2">
    <source>
        <dbReference type="Proteomes" id="UP000887159"/>
    </source>
</evidence>
<accession>A0A8X6RE02</accession>
<dbReference type="Proteomes" id="UP000887159">
    <property type="component" value="Unassembled WGS sequence"/>
</dbReference>
<gene>
    <name evidence="1" type="primary">NCL1_36380</name>
    <name evidence="1" type="ORF">TNCV_3166601</name>
</gene>
<proteinExistence type="predicted"/>
<organism evidence="1 2">
    <name type="scientific">Trichonephila clavipes</name>
    <name type="common">Golden silk orbweaver</name>
    <name type="synonym">Nephila clavipes</name>
    <dbReference type="NCBI Taxonomy" id="2585209"/>
    <lineage>
        <taxon>Eukaryota</taxon>
        <taxon>Metazoa</taxon>
        <taxon>Ecdysozoa</taxon>
        <taxon>Arthropoda</taxon>
        <taxon>Chelicerata</taxon>
        <taxon>Arachnida</taxon>
        <taxon>Araneae</taxon>
        <taxon>Araneomorphae</taxon>
        <taxon>Entelegynae</taxon>
        <taxon>Araneoidea</taxon>
        <taxon>Nephilidae</taxon>
        <taxon>Trichonephila</taxon>
    </lineage>
</organism>
<keyword evidence="2" id="KW-1185">Reference proteome</keyword>
<dbReference type="EMBL" id="BMAU01021105">
    <property type="protein sequence ID" value="GFX90829.1"/>
    <property type="molecule type" value="Genomic_DNA"/>
</dbReference>
<reference evidence="1" key="1">
    <citation type="submission" date="2020-08" db="EMBL/GenBank/DDBJ databases">
        <title>Multicomponent nature underlies the extraordinary mechanical properties of spider dragline silk.</title>
        <authorList>
            <person name="Kono N."/>
            <person name="Nakamura H."/>
            <person name="Mori M."/>
            <person name="Yoshida Y."/>
            <person name="Ohtoshi R."/>
            <person name="Malay A.D."/>
            <person name="Moran D.A.P."/>
            <person name="Tomita M."/>
            <person name="Numata K."/>
            <person name="Arakawa K."/>
        </authorList>
    </citation>
    <scope>NUCLEOTIDE SEQUENCE</scope>
</reference>
<evidence type="ECO:0000313" key="1">
    <source>
        <dbReference type="EMBL" id="GFX90829.1"/>
    </source>
</evidence>
<protein>
    <submittedName>
        <fullName evidence="1">Uncharacterized protein</fullName>
    </submittedName>
</protein>
<sequence length="146" mass="16454">MGVCKCIVTVRYGGSLNSRRAASLLVRLMEGDERWEGPGHHQGFLLLNWGGTEQNRTVTCMVLKAKANDMRVQSEVIPPMFKSPSKLGTHLTTHCSKDERLSRPCPANNSYQEVLAQHRNRTKTCGVKARYATTQPPRSRKIIEKF</sequence>
<comment type="caution">
    <text evidence="1">The sequence shown here is derived from an EMBL/GenBank/DDBJ whole genome shotgun (WGS) entry which is preliminary data.</text>
</comment>
<name>A0A8X6RE02_TRICX</name>